<dbReference type="Proteomes" id="UP000029413">
    <property type="component" value="Chromosome 2"/>
</dbReference>
<gene>
    <name evidence="1" type="ORF">DM39_4031</name>
</gene>
<dbReference type="AlphaFoldDB" id="A0AAN0RYT7"/>
<proteinExistence type="predicted"/>
<evidence type="ECO:0000313" key="1">
    <source>
        <dbReference type="EMBL" id="AIO35999.1"/>
    </source>
</evidence>
<dbReference type="KEGG" id="bcen:DM39_4031"/>
<name>A0AAN0RYT7_9BURK</name>
<reference evidence="1 2" key="1">
    <citation type="submission" date="2014-05" db="EMBL/GenBank/DDBJ databases">
        <authorList>
            <person name="Bishop-Lilly K.A."/>
            <person name="Broomall S.M."/>
            <person name="Chain P.S."/>
            <person name="Chertkov O."/>
            <person name="Coyne S.R."/>
            <person name="Daligault H.E."/>
            <person name="Davenport K.W."/>
            <person name="Erkkila T."/>
            <person name="Frey K.G."/>
            <person name="Gibbons H.S."/>
            <person name="Gu W."/>
            <person name="Jaissle J."/>
            <person name="Johnson S.L."/>
            <person name="Koroleva G.I."/>
            <person name="Ladner J.T."/>
            <person name="Lo C.-C."/>
            <person name="Minogue T.D."/>
            <person name="Munk C."/>
            <person name="Palacios G.F."/>
            <person name="Redden C.L."/>
            <person name="Rosenzweig C.N."/>
            <person name="Scholz M.B."/>
            <person name="Teshima H."/>
            <person name="Xu Y."/>
        </authorList>
    </citation>
    <scope>NUCLEOTIDE SEQUENCE [LARGE SCALE GENOMIC DNA]</scope>
    <source>
        <strain evidence="1 2">DDS 22E-1</strain>
    </source>
</reference>
<sequence length="181" mass="21274">MTLTVKGHGRPLTAKEIEFSKAIFKDSIDYAKVRVHKRSYFWFNLQSRRTAVTPNGHMYFREEDFMEDFFGPQAAPADRAWFMHEMTHVWQYQRGYSVRRRGLTVTIRGDRAYQYTIAPGSVFRDYNMEQQGNLVADYFAIRILRNYQAIIHRGYVGTPEELNGVLAPLLKDPWNTENLPK</sequence>
<keyword evidence="2" id="KW-1185">Reference proteome</keyword>
<evidence type="ECO:0008006" key="3">
    <source>
        <dbReference type="Google" id="ProtNLM"/>
    </source>
</evidence>
<protein>
    <recommendedName>
        <fullName evidence="3">Type IV secretion protein Rhs</fullName>
    </recommendedName>
</protein>
<dbReference type="EMBL" id="CP007784">
    <property type="protein sequence ID" value="AIO35999.1"/>
    <property type="molecule type" value="Genomic_DNA"/>
</dbReference>
<evidence type="ECO:0000313" key="2">
    <source>
        <dbReference type="Proteomes" id="UP000029413"/>
    </source>
</evidence>
<accession>A0AAN0RYT7</accession>
<organism evidence="1 2">
    <name type="scientific">Burkholderia cenocepacia</name>
    <dbReference type="NCBI Taxonomy" id="95486"/>
    <lineage>
        <taxon>Bacteria</taxon>
        <taxon>Pseudomonadati</taxon>
        <taxon>Pseudomonadota</taxon>
        <taxon>Betaproteobacteria</taxon>
        <taxon>Burkholderiales</taxon>
        <taxon>Burkholderiaceae</taxon>
        <taxon>Burkholderia</taxon>
        <taxon>Burkholderia cepacia complex</taxon>
    </lineage>
</organism>